<accession>A0A851GNL2</accession>
<dbReference type="EMBL" id="JACBAZ010000003">
    <property type="protein sequence ID" value="NWK55724.1"/>
    <property type="molecule type" value="Genomic_DNA"/>
</dbReference>
<dbReference type="CDD" id="cd07377">
    <property type="entry name" value="WHTH_GntR"/>
    <property type="match status" value="1"/>
</dbReference>
<feature type="domain" description="HTH gntR-type" evidence="5">
    <location>
        <begin position="13"/>
        <end position="81"/>
    </location>
</feature>
<dbReference type="InterPro" id="IPR036390">
    <property type="entry name" value="WH_DNA-bd_sf"/>
</dbReference>
<proteinExistence type="predicted"/>
<reference evidence="6 7" key="1">
    <citation type="submission" date="2020-07" db="EMBL/GenBank/DDBJ databases">
        <title>Roseicoccus Jingziensis gen. nov., sp. nov., isolated from coastal seawater.</title>
        <authorList>
            <person name="Feng X."/>
        </authorList>
    </citation>
    <scope>NUCLEOTIDE SEQUENCE [LARGE SCALE GENOMIC DNA]</scope>
    <source>
        <strain evidence="6 7">N1E253</strain>
    </source>
</reference>
<evidence type="ECO:0000256" key="2">
    <source>
        <dbReference type="ARBA" id="ARBA00023125"/>
    </source>
</evidence>
<keyword evidence="2" id="KW-0238">DNA-binding</keyword>
<evidence type="ECO:0000313" key="6">
    <source>
        <dbReference type="EMBL" id="NWK55724.1"/>
    </source>
</evidence>
<dbReference type="Pfam" id="PF00392">
    <property type="entry name" value="GntR"/>
    <property type="match status" value="1"/>
</dbReference>
<dbReference type="PANTHER" id="PTHR38445">
    <property type="entry name" value="HTH-TYPE TRANSCRIPTIONAL REPRESSOR YTRA"/>
    <property type="match status" value="1"/>
</dbReference>
<dbReference type="InterPro" id="IPR000524">
    <property type="entry name" value="Tscrpt_reg_HTH_GntR"/>
</dbReference>
<evidence type="ECO:0000256" key="4">
    <source>
        <dbReference type="SAM" id="MobiDB-lite"/>
    </source>
</evidence>
<feature type="region of interest" description="Disordered" evidence="4">
    <location>
        <begin position="117"/>
        <end position="136"/>
    </location>
</feature>
<comment type="caution">
    <text evidence="6">The sequence shown here is derived from an EMBL/GenBank/DDBJ whole genome shotgun (WGS) entry which is preliminary data.</text>
</comment>
<evidence type="ECO:0000256" key="1">
    <source>
        <dbReference type="ARBA" id="ARBA00023015"/>
    </source>
</evidence>
<organism evidence="6 7">
    <name type="scientific">Oceaniferula marina</name>
    <dbReference type="NCBI Taxonomy" id="2748318"/>
    <lineage>
        <taxon>Bacteria</taxon>
        <taxon>Pseudomonadati</taxon>
        <taxon>Verrucomicrobiota</taxon>
        <taxon>Verrucomicrobiia</taxon>
        <taxon>Verrucomicrobiales</taxon>
        <taxon>Verrucomicrobiaceae</taxon>
        <taxon>Oceaniferula</taxon>
    </lineage>
</organism>
<dbReference type="InterPro" id="IPR036388">
    <property type="entry name" value="WH-like_DNA-bd_sf"/>
</dbReference>
<keyword evidence="3" id="KW-0804">Transcription</keyword>
<evidence type="ECO:0000256" key="3">
    <source>
        <dbReference type="ARBA" id="ARBA00023163"/>
    </source>
</evidence>
<dbReference type="SUPFAM" id="SSF46785">
    <property type="entry name" value="Winged helix' DNA-binding domain"/>
    <property type="match status" value="1"/>
</dbReference>
<evidence type="ECO:0000313" key="7">
    <source>
        <dbReference type="Proteomes" id="UP000557872"/>
    </source>
</evidence>
<dbReference type="GO" id="GO:0003700">
    <property type="term" value="F:DNA-binding transcription factor activity"/>
    <property type="evidence" value="ECO:0007669"/>
    <property type="project" value="InterPro"/>
</dbReference>
<evidence type="ECO:0000259" key="5">
    <source>
        <dbReference type="PROSITE" id="PS50949"/>
    </source>
</evidence>
<sequence length="136" mass="15336">MGLYLQINHQTGVPAYRQIMEQISEYRHAGVLKEGDKLPSIRAMAKQVAVNPGTVVKAYQELEHDGVIFSQHGKGVFVAALPDAEGMSKEERERPVREAIEQVLLLSRRMGLSDEGLEHLWNDERARGKQDEKESI</sequence>
<keyword evidence="1" id="KW-0805">Transcription regulation</keyword>
<dbReference type="PANTHER" id="PTHR38445:SF9">
    <property type="entry name" value="HTH-TYPE TRANSCRIPTIONAL REPRESSOR YTRA"/>
    <property type="match status" value="1"/>
</dbReference>
<gene>
    <name evidence="6" type="ORF">HW115_08890</name>
</gene>
<dbReference type="GO" id="GO:0003677">
    <property type="term" value="F:DNA binding"/>
    <property type="evidence" value="ECO:0007669"/>
    <property type="project" value="UniProtKB-KW"/>
</dbReference>
<dbReference type="PROSITE" id="PS50949">
    <property type="entry name" value="HTH_GNTR"/>
    <property type="match status" value="1"/>
</dbReference>
<protein>
    <submittedName>
        <fullName evidence="6">GntR family transcriptional regulator</fullName>
    </submittedName>
</protein>
<dbReference type="Gene3D" id="1.10.10.10">
    <property type="entry name" value="Winged helix-like DNA-binding domain superfamily/Winged helix DNA-binding domain"/>
    <property type="match status" value="1"/>
</dbReference>
<name>A0A851GNL2_9BACT</name>
<dbReference type="SMART" id="SM00345">
    <property type="entry name" value="HTH_GNTR"/>
    <property type="match status" value="1"/>
</dbReference>
<dbReference type="Proteomes" id="UP000557872">
    <property type="component" value="Unassembled WGS sequence"/>
</dbReference>
<keyword evidence="7" id="KW-1185">Reference proteome</keyword>
<dbReference type="AlphaFoldDB" id="A0A851GNL2"/>